<reference evidence="1" key="2">
    <citation type="submission" date="2025-08" db="UniProtKB">
        <authorList>
            <consortium name="Ensembl"/>
        </authorList>
    </citation>
    <scope>IDENTIFICATION</scope>
</reference>
<protein>
    <submittedName>
        <fullName evidence="1">Uncharacterized protein</fullName>
    </submittedName>
</protein>
<reference evidence="1 2" key="1">
    <citation type="submission" date="2018-10" db="EMBL/GenBank/DDBJ databases">
        <title>Improved assembly of the deer mouse Peromyscus maniculatus genome.</title>
        <authorList>
            <person name="Lassance J.-M."/>
            <person name="Hoekstra H.E."/>
        </authorList>
    </citation>
    <scope>NUCLEOTIDE SEQUENCE [LARGE SCALE GENOMIC DNA]</scope>
</reference>
<proteinExistence type="predicted"/>
<dbReference type="AlphaFoldDB" id="A0A8C8UCT0"/>
<evidence type="ECO:0000313" key="2">
    <source>
        <dbReference type="Proteomes" id="UP000694547"/>
    </source>
</evidence>
<name>A0A8C8UCT0_PERMB</name>
<evidence type="ECO:0000313" key="1">
    <source>
        <dbReference type="Ensembl" id="ENSPEMP00000029768.1"/>
    </source>
</evidence>
<dbReference type="Proteomes" id="UP000694547">
    <property type="component" value="Chromosome 9"/>
</dbReference>
<sequence>MSLLTWAEENLTALETLAEEGPSCARAVTSNSPEINSALFPHFLCMGPTVCLFADLGTLNLEPWFHTVRKKDCGFLFLD</sequence>
<reference evidence="1" key="3">
    <citation type="submission" date="2025-09" db="UniProtKB">
        <authorList>
            <consortium name="Ensembl"/>
        </authorList>
    </citation>
    <scope>IDENTIFICATION</scope>
</reference>
<organism evidence="1 2">
    <name type="scientific">Peromyscus maniculatus bairdii</name>
    <name type="common">Prairie deer mouse</name>
    <dbReference type="NCBI Taxonomy" id="230844"/>
    <lineage>
        <taxon>Eukaryota</taxon>
        <taxon>Metazoa</taxon>
        <taxon>Chordata</taxon>
        <taxon>Craniata</taxon>
        <taxon>Vertebrata</taxon>
        <taxon>Euteleostomi</taxon>
        <taxon>Mammalia</taxon>
        <taxon>Eutheria</taxon>
        <taxon>Euarchontoglires</taxon>
        <taxon>Glires</taxon>
        <taxon>Rodentia</taxon>
        <taxon>Myomorpha</taxon>
        <taxon>Muroidea</taxon>
        <taxon>Cricetidae</taxon>
        <taxon>Neotominae</taxon>
        <taxon>Peromyscus</taxon>
    </lineage>
</organism>
<accession>A0A8C8UCT0</accession>
<keyword evidence="2" id="KW-1185">Reference proteome</keyword>
<dbReference type="Ensembl" id="ENSPEMT00000036798.1">
    <property type="protein sequence ID" value="ENSPEMP00000029768.1"/>
    <property type="gene ID" value="ENSPEMG00000029711.1"/>
</dbReference>